<evidence type="ECO:0000313" key="4">
    <source>
        <dbReference type="Proteomes" id="UP000242861"/>
    </source>
</evidence>
<dbReference type="Proteomes" id="UP000242861">
    <property type="component" value="Unassembled WGS sequence"/>
</dbReference>
<reference evidence="2" key="1">
    <citation type="journal article" date="2014" name="Int. J. Syst. Evol. Microbiol.">
        <title>Complete genome of a new Firmicutes species belonging to the dominant human colonic microbiota ('Ruminococcus bicirculans') reveals two chromosomes and a selective capacity to utilize plant glucans.</title>
        <authorList>
            <consortium name="NISC Comparative Sequencing Program"/>
            <person name="Wegmann U."/>
            <person name="Louis P."/>
            <person name="Goesmann A."/>
            <person name="Henrissat B."/>
            <person name="Duncan S.H."/>
            <person name="Flint H.J."/>
        </authorList>
    </citation>
    <scope>NUCLEOTIDE SEQUENCE</scope>
    <source>
        <strain evidence="2">CCM 8778</strain>
    </source>
</reference>
<reference evidence="3" key="2">
    <citation type="submission" date="2017-12" db="EMBL/GenBank/DDBJ databases">
        <authorList>
            <person name="Hurst M.R.H."/>
        </authorList>
    </citation>
    <scope>NUCLEOTIDE SEQUENCE [LARGE SCALE GENOMIC DNA]</scope>
    <source>
        <strain evidence="3">ZYSR67-Z</strain>
    </source>
</reference>
<dbReference type="CDD" id="cd07043">
    <property type="entry name" value="STAS_anti-anti-sigma_factors"/>
    <property type="match status" value="1"/>
</dbReference>
<dbReference type="InterPro" id="IPR058548">
    <property type="entry name" value="MlaB-like_STAS"/>
</dbReference>
<reference evidence="5" key="4">
    <citation type="journal article" date="2019" name="Int. J. Syst. Evol. Microbiol.">
        <title>The Global Catalogue of Microorganisms (GCM) 10K type strain sequencing project: providing services to taxonomists for standard genome sequencing and annotation.</title>
        <authorList>
            <consortium name="The Broad Institute Genomics Platform"/>
            <consortium name="The Broad Institute Genome Sequencing Center for Infectious Disease"/>
            <person name="Wu L."/>
            <person name="Ma J."/>
        </authorList>
    </citation>
    <scope>NUCLEOTIDE SEQUENCE [LARGE SCALE GENOMIC DNA]</scope>
    <source>
        <strain evidence="5">CCM 8778</strain>
    </source>
</reference>
<keyword evidence="5" id="KW-1185">Reference proteome</keyword>
<name>A0A2I0CT16_9PSED</name>
<protein>
    <submittedName>
        <fullName evidence="2">Anti-sigma factor antagonist</fullName>
    </submittedName>
    <submittedName>
        <fullName evidence="3">STAS domain-containing protein</fullName>
    </submittedName>
</protein>
<accession>A0A2I0CT16</accession>
<dbReference type="Proteomes" id="UP000655550">
    <property type="component" value="Unassembled WGS sequence"/>
</dbReference>
<dbReference type="RefSeq" id="WP_093985139.1">
    <property type="nucleotide sequence ID" value="NZ_BMDE01000004.1"/>
</dbReference>
<dbReference type="EMBL" id="PIYS01000005">
    <property type="protein sequence ID" value="PKF72193.1"/>
    <property type="molecule type" value="Genomic_DNA"/>
</dbReference>
<dbReference type="InterPro" id="IPR002645">
    <property type="entry name" value="STAS_dom"/>
</dbReference>
<dbReference type="Gene3D" id="3.30.750.24">
    <property type="entry name" value="STAS domain"/>
    <property type="match status" value="1"/>
</dbReference>
<gene>
    <name evidence="3" type="ORF">CW360_05205</name>
    <name evidence="2" type="ORF">GCM10007363_16830</name>
</gene>
<dbReference type="InterPro" id="IPR036513">
    <property type="entry name" value="STAS_dom_sf"/>
</dbReference>
<proteinExistence type="predicted"/>
<dbReference type="AlphaFoldDB" id="A0A2I0CT16"/>
<dbReference type="PANTHER" id="PTHR35849:SF1">
    <property type="entry name" value="INTERMEMBRANE PHOSPHOLIPID TRANSPORT SYSTEM BINDING PROTEIN MLAB"/>
    <property type="match status" value="1"/>
</dbReference>
<reference evidence="2" key="5">
    <citation type="submission" date="2024-05" db="EMBL/GenBank/DDBJ databases">
        <authorList>
            <person name="Sun Q."/>
            <person name="Sedlacek I."/>
        </authorList>
    </citation>
    <scope>NUCLEOTIDE SEQUENCE</scope>
    <source>
        <strain evidence="2">CCM 8778</strain>
    </source>
</reference>
<dbReference type="InterPro" id="IPR052746">
    <property type="entry name" value="MlaB_ABC_Transporter"/>
</dbReference>
<feature type="domain" description="STAS" evidence="1">
    <location>
        <begin position="13"/>
        <end position="102"/>
    </location>
</feature>
<evidence type="ECO:0000313" key="5">
    <source>
        <dbReference type="Proteomes" id="UP000655550"/>
    </source>
</evidence>
<dbReference type="PROSITE" id="PS50801">
    <property type="entry name" value="STAS"/>
    <property type="match status" value="1"/>
</dbReference>
<reference evidence="4" key="3">
    <citation type="submission" date="2017-12" db="EMBL/GenBank/DDBJ databases">
        <authorList>
            <person name="Yu X.-Y."/>
        </authorList>
    </citation>
    <scope>NUCLEOTIDE SEQUENCE [LARGE SCALE GENOMIC DNA]</scope>
    <source>
        <strain evidence="4">ZYSR67-Z</strain>
    </source>
</reference>
<sequence length="102" mass="10804">MSEAQVNLQGNCLSLSGVLDYTSGPQLREQGGRLLRGLAGEQLQIDCQAVSKSSSVGLALLLAFMRDAQAQGKTVRIVGLPEDMRQIAEVCALDECLPLGDS</sequence>
<evidence type="ECO:0000259" key="1">
    <source>
        <dbReference type="PROSITE" id="PS50801"/>
    </source>
</evidence>
<comment type="caution">
    <text evidence="3">The sequence shown here is derived from an EMBL/GenBank/DDBJ whole genome shotgun (WGS) entry which is preliminary data.</text>
</comment>
<dbReference type="PANTHER" id="PTHR35849">
    <property type="entry name" value="BLR2341 PROTEIN"/>
    <property type="match status" value="1"/>
</dbReference>
<organism evidence="3 4">
    <name type="scientific">Pseudomonas fluvialis</name>
    <dbReference type="NCBI Taxonomy" id="1793966"/>
    <lineage>
        <taxon>Bacteria</taxon>
        <taxon>Pseudomonadati</taxon>
        <taxon>Pseudomonadota</taxon>
        <taxon>Gammaproteobacteria</taxon>
        <taxon>Pseudomonadales</taxon>
        <taxon>Pseudomonadaceae</taxon>
        <taxon>Pseudomonas</taxon>
    </lineage>
</organism>
<dbReference type="Pfam" id="PF13466">
    <property type="entry name" value="STAS_2"/>
    <property type="match status" value="1"/>
</dbReference>
<dbReference type="EMBL" id="BMDE01000004">
    <property type="protein sequence ID" value="GGH93070.1"/>
    <property type="molecule type" value="Genomic_DNA"/>
</dbReference>
<evidence type="ECO:0000313" key="2">
    <source>
        <dbReference type="EMBL" id="GGH93070.1"/>
    </source>
</evidence>
<dbReference type="SUPFAM" id="SSF52091">
    <property type="entry name" value="SpoIIaa-like"/>
    <property type="match status" value="1"/>
</dbReference>
<evidence type="ECO:0000313" key="3">
    <source>
        <dbReference type="EMBL" id="PKF72193.1"/>
    </source>
</evidence>